<dbReference type="PIRSF" id="PIRSF014972">
    <property type="entry name" value="FlK"/>
    <property type="match status" value="1"/>
</dbReference>
<name>A0A4Q9KLY3_PROTD</name>
<feature type="domain" description="Fluoroacetyl-CoA-specific thioesterase-like" evidence="3">
    <location>
        <begin position="34"/>
        <end position="125"/>
    </location>
</feature>
<accession>A0A4Q9KLY3</accession>
<dbReference type="Proteomes" id="UP000291933">
    <property type="component" value="Unassembled WGS sequence"/>
</dbReference>
<dbReference type="Gene3D" id="3.10.129.10">
    <property type="entry name" value="Hotdog Thioesterase"/>
    <property type="match status" value="1"/>
</dbReference>
<comment type="caution">
    <text evidence="4">The sequence shown here is derived from an EMBL/GenBank/DDBJ whole genome shotgun (WGS) entry which is preliminary data.</text>
</comment>
<keyword evidence="5" id="KW-1185">Reference proteome</keyword>
<proteinExistence type="predicted"/>
<feature type="active site" evidence="1">
    <location>
        <position position="42"/>
    </location>
</feature>
<dbReference type="InterPro" id="IPR029069">
    <property type="entry name" value="HotDog_dom_sf"/>
</dbReference>
<reference evidence="4 5" key="1">
    <citation type="submission" date="2019-01" db="EMBL/GenBank/DDBJ databases">
        <title>Lactibacter flavus gen. nov., sp. nov., a novel bacterium of the family Propionibacteriaceae isolated from raw milk and dairy products.</title>
        <authorList>
            <person name="Huptas C."/>
            <person name="Wenning M."/>
            <person name="Breitenwieser F."/>
            <person name="Doll E."/>
            <person name="Von Neubeck M."/>
            <person name="Busse H.-J."/>
            <person name="Scherer S."/>
        </authorList>
    </citation>
    <scope>NUCLEOTIDE SEQUENCE [LARGE SCALE GENOMIC DNA]</scope>
    <source>
        <strain evidence="4 5">DSM 22130</strain>
    </source>
</reference>
<feature type="binding site" evidence="2">
    <location>
        <position position="69"/>
    </location>
    <ligand>
        <name>substrate</name>
    </ligand>
</feature>
<gene>
    <name evidence="4" type="ORF">ET996_05355</name>
</gene>
<dbReference type="OrthoDB" id="6902891at2"/>
<organism evidence="4 5">
    <name type="scientific">Propioniciclava tarda</name>
    <dbReference type="NCBI Taxonomy" id="433330"/>
    <lineage>
        <taxon>Bacteria</taxon>
        <taxon>Bacillati</taxon>
        <taxon>Actinomycetota</taxon>
        <taxon>Actinomycetes</taxon>
        <taxon>Propionibacteriales</taxon>
        <taxon>Propionibacteriaceae</taxon>
        <taxon>Propioniciclava</taxon>
    </lineage>
</organism>
<evidence type="ECO:0000259" key="3">
    <source>
        <dbReference type="Pfam" id="PF22636"/>
    </source>
</evidence>
<evidence type="ECO:0000256" key="2">
    <source>
        <dbReference type="PIRSR" id="PIRSR014972-2"/>
    </source>
</evidence>
<sequence length="143" mass="14839">MKAGLAIGARHAVSVVVDDSLTVPGVSSEFPGFDDMPRVFATAYLVGFAECAAMGVLAGFLDEGEGSVGVDVCFDHTAATPVGLTVTAVATVTAVEGRKVFFDVELSDDAGPIGAGTHCRAIIDRAKFDARVDAKRQQYEALD</sequence>
<evidence type="ECO:0000313" key="5">
    <source>
        <dbReference type="Proteomes" id="UP000291933"/>
    </source>
</evidence>
<dbReference type="EMBL" id="SDMR01000004">
    <property type="protein sequence ID" value="TBT95522.1"/>
    <property type="molecule type" value="Genomic_DNA"/>
</dbReference>
<evidence type="ECO:0000256" key="1">
    <source>
        <dbReference type="PIRSR" id="PIRSR014972-1"/>
    </source>
</evidence>
<protein>
    <submittedName>
        <fullName evidence="4">Thioesterase</fullName>
    </submittedName>
</protein>
<feature type="active site" evidence="1">
    <location>
        <position position="76"/>
    </location>
</feature>
<dbReference type="AlphaFoldDB" id="A0A4Q9KLY3"/>
<evidence type="ECO:0000313" key="4">
    <source>
        <dbReference type="EMBL" id="TBT95522.1"/>
    </source>
</evidence>
<dbReference type="InterPro" id="IPR054485">
    <property type="entry name" value="FlK-like_dom"/>
</dbReference>
<dbReference type="InterPro" id="IPR025540">
    <property type="entry name" value="FlK"/>
</dbReference>
<dbReference type="Pfam" id="PF22636">
    <property type="entry name" value="FlK"/>
    <property type="match status" value="1"/>
</dbReference>
<feature type="active site" evidence="1">
    <location>
        <position position="50"/>
    </location>
</feature>
<dbReference type="PANTHER" id="PTHR36934">
    <property type="entry name" value="BLR0278 PROTEIN"/>
    <property type="match status" value="1"/>
</dbReference>
<dbReference type="SUPFAM" id="SSF54637">
    <property type="entry name" value="Thioesterase/thiol ester dehydrase-isomerase"/>
    <property type="match status" value="1"/>
</dbReference>
<feature type="binding site" evidence="2">
    <location>
        <position position="120"/>
    </location>
    <ligand>
        <name>substrate</name>
    </ligand>
</feature>
<dbReference type="PANTHER" id="PTHR36934:SF1">
    <property type="entry name" value="THIOESTERASE DOMAIN-CONTAINING PROTEIN"/>
    <property type="match status" value="1"/>
</dbReference>
<dbReference type="RefSeq" id="WP_131171515.1">
    <property type="nucleotide sequence ID" value="NZ_FXTL01000004.1"/>
</dbReference>